<gene>
    <name evidence="1" type="ORF">SAMN04488513_10287</name>
</gene>
<name>A0A1M6EK53_9FLAO</name>
<keyword evidence="2" id="KW-1185">Reference proteome</keyword>
<dbReference type="EMBL" id="FQYU01000002">
    <property type="protein sequence ID" value="SHI85891.1"/>
    <property type="molecule type" value="Genomic_DNA"/>
</dbReference>
<dbReference type="Proteomes" id="UP000184543">
    <property type="component" value="Unassembled WGS sequence"/>
</dbReference>
<protein>
    <recommendedName>
        <fullName evidence="3">NACHT domain-containing protein</fullName>
    </recommendedName>
</protein>
<evidence type="ECO:0000313" key="2">
    <source>
        <dbReference type="Proteomes" id="UP000184543"/>
    </source>
</evidence>
<organism evidence="1 2">
    <name type="scientific">Pseudozobellia thermophila</name>
    <dbReference type="NCBI Taxonomy" id="192903"/>
    <lineage>
        <taxon>Bacteria</taxon>
        <taxon>Pseudomonadati</taxon>
        <taxon>Bacteroidota</taxon>
        <taxon>Flavobacteriia</taxon>
        <taxon>Flavobacteriales</taxon>
        <taxon>Flavobacteriaceae</taxon>
        <taxon>Pseudozobellia</taxon>
    </lineage>
</organism>
<evidence type="ECO:0000313" key="1">
    <source>
        <dbReference type="EMBL" id="SHI85891.1"/>
    </source>
</evidence>
<dbReference type="OrthoDB" id="9757917at2"/>
<reference evidence="2" key="1">
    <citation type="submission" date="2016-11" db="EMBL/GenBank/DDBJ databases">
        <authorList>
            <person name="Varghese N."/>
            <person name="Submissions S."/>
        </authorList>
    </citation>
    <scope>NUCLEOTIDE SEQUENCE [LARGE SCALE GENOMIC DNA]</scope>
    <source>
        <strain evidence="2">DSM 19858</strain>
    </source>
</reference>
<evidence type="ECO:0008006" key="3">
    <source>
        <dbReference type="Google" id="ProtNLM"/>
    </source>
</evidence>
<accession>A0A1M6EK53</accession>
<dbReference type="RefSeq" id="WP_072990090.1">
    <property type="nucleotide sequence ID" value="NZ_FQYU01000002.1"/>
</dbReference>
<proteinExistence type="predicted"/>
<sequence>MTSFQWSQFEQNQQAKDISFESFCFQVAYIKYKDYGYFENFYNTPGSEYYLTLHSDCPELNLNAGDEIGWQVKWWFNSEENTSLTANRRDELEKGFTTTLKRHPNIKLWIICTPGSFVEDKFIELKTTLAKLKSDIIISHWNKDSFTNFLTQEFDKFNDVFNHYFNTNFIGFEFIKKYSQRRIEDLQKKFDTDLYTPSHYDDEVFFVMSYKAIFEEIEIKIKYLQDDLDEIEKDDSFNAKFTAFDIEYIETAQALLKKCVQISKEAISIITSGLSIGKVEILKSLLLSFAKEYKSSAIILDRKIKSKEYIIDEKNWNEIHTNERYLVPSITKLRDYLISSKEDEESCLLDFINDVKTKDIHILSSAGYGKTNIACNICVETLEKNIPSLLILGSSFRKTEFPQTIILEQLGISTQYTFKQFLQALNTLGFTKGVKIPIIVDGLNESKPFDDIWKSNIKDIIRDINELEYVLLITTCRNRYVEAIFEEPDITKIPNAKTLSGLTEKQRLEAIPKYFKKYNIIPTSWNFNQDLFINPLLLKIFSEVNKDSDNLHISLENVFESIDSYIHQIEEKSSIVDSSIDKILKKRVKGKISEYCLNLWKNNTREISLEDFHSIVAPESPTISNSLTQKLLDEGLCFQKNLDDENETVQFTYDLVAGYAIASKVLLNNITKSEQVKNALIGLGVEKMLFNEKTYHPLRQDILMSLLHLLPTRFGIQLFELFENDSVLEEAYNNIDYFVDNPEGQIKILKNIQNEAKDSRNIKILFEKLFENNYKKEVHGLGEFTIKVLSSLSQVEIDIHWSELIRKNKHSVHPLLREINQIYLKSSIIERNTEQDLYLSFLSTTSSDKSIRSLATENLFLIGKKHPEKLLELANITISFPDINSLESIVVAICGTTLSIRSKNFTQNCLTFLETQFIPNFDNTHICIIEYIFTIQEFAKTIFNLDFTKEVLFSKENYNISIDEKIKEEIGKNIYHDWHFGLDLYDFNKYQIKGIASDHYDKRDTFTSSECLAIILSNVKMKGYDESRFELINKDFQEDRNYKYGGSRGNDNLIKYSEKYLWQSYFELVGYLVLDGRLKSEDGKRFRSSDNFFDPTFPRLPRKFQLITSCLFPTKGDNIQDWINSEDDNLVDEFLIHDLYTDDEWVLLSLSMTQEGNNDTRINVHLSSFLIPDNDIENLKSTINSGRFHHNSTSFHQIYSGEINWSDSVIPSEDDYYNDGLNLIDVMREYSWTSWTTNRFENPHFEFLNPELSKMLDLEFNPNDLCFYNKKSEQVTKIVWTENSKLYYAKKEIIEGLTEKLKKEYVWYQFVSKYGEFGKYQDNELNPSYKALRKIIQYKDTV</sequence>
<dbReference type="STRING" id="192903.SAMN04488513_10287"/>